<dbReference type="AlphaFoldDB" id="A0A3R8QFM5"/>
<dbReference type="InterPro" id="IPR003848">
    <property type="entry name" value="DUF218"/>
</dbReference>
<gene>
    <name evidence="4" type="ORF">CXF42_07380</name>
    <name evidence="3" type="ORF">CXF48_01820</name>
</gene>
<dbReference type="Proteomes" id="UP000278422">
    <property type="component" value="Unassembled WGS sequence"/>
</dbReference>
<dbReference type="InterPro" id="IPR014729">
    <property type="entry name" value="Rossmann-like_a/b/a_fold"/>
</dbReference>
<evidence type="ECO:0000313" key="3">
    <source>
        <dbReference type="EMBL" id="RRO87735.1"/>
    </source>
</evidence>
<evidence type="ECO:0000259" key="2">
    <source>
        <dbReference type="Pfam" id="PF02698"/>
    </source>
</evidence>
<dbReference type="RefSeq" id="WP_043363006.1">
    <property type="nucleotide sequence ID" value="NZ_CP066067.1"/>
</dbReference>
<dbReference type="EMBL" id="PQNK01000002">
    <property type="protein sequence ID" value="RRO87735.1"/>
    <property type="molecule type" value="Genomic_DNA"/>
</dbReference>
<organism evidence="3 5">
    <name type="scientific">Corynebacterium bovis</name>
    <dbReference type="NCBI Taxonomy" id="36808"/>
    <lineage>
        <taxon>Bacteria</taxon>
        <taxon>Bacillati</taxon>
        <taxon>Actinomycetota</taxon>
        <taxon>Actinomycetes</taxon>
        <taxon>Mycobacteriales</taxon>
        <taxon>Corynebacteriaceae</taxon>
        <taxon>Corynebacterium</taxon>
    </lineage>
</organism>
<dbReference type="Gene3D" id="3.40.50.620">
    <property type="entry name" value="HUPs"/>
    <property type="match status" value="1"/>
</dbReference>
<accession>A0A3R8QFM5</accession>
<feature type="domain" description="DUF218" evidence="2">
    <location>
        <begin position="52"/>
        <end position="198"/>
    </location>
</feature>
<evidence type="ECO:0000256" key="1">
    <source>
        <dbReference type="SAM" id="Phobius"/>
    </source>
</evidence>
<dbReference type="GO" id="GO:0005886">
    <property type="term" value="C:plasma membrane"/>
    <property type="evidence" value="ECO:0007669"/>
    <property type="project" value="TreeGrafter"/>
</dbReference>
<dbReference type="Pfam" id="PF02698">
    <property type="entry name" value="DUF218"/>
    <property type="match status" value="1"/>
</dbReference>
<dbReference type="Proteomes" id="UP000276526">
    <property type="component" value="Unassembled WGS sequence"/>
</dbReference>
<sequence length="228" mass="23252">MAVLNALRIVGAGARGIIYAVFGTVLLAVVVSVGVAGHVWAHARDDDTSPADTILVLGAAQYDGRPSNWFAARLNHAADLYGRGVAPRIVTVGGKLAGDSYTEAEAGAAYLRDKGIPGDAISTLPTGSDTLESAKAFGTAAKENGWGSVVVVTDPAHSLRATEMVGDQGVPAHASPTREGPAVAGRSAQLSSIIHETGGLLYYKVTDKAGSDYTVDALKALADEATGP</sequence>
<evidence type="ECO:0000313" key="4">
    <source>
        <dbReference type="EMBL" id="RRQ03402.1"/>
    </source>
</evidence>
<dbReference type="GeneID" id="60808508"/>
<dbReference type="OrthoDB" id="9782395at2"/>
<keyword evidence="1" id="KW-0472">Membrane</keyword>
<dbReference type="CDD" id="cd06259">
    <property type="entry name" value="YdcF-like"/>
    <property type="match status" value="1"/>
</dbReference>
<keyword evidence="6" id="KW-1185">Reference proteome</keyword>
<evidence type="ECO:0000313" key="5">
    <source>
        <dbReference type="Proteomes" id="UP000276526"/>
    </source>
</evidence>
<dbReference type="PANTHER" id="PTHR30336:SF20">
    <property type="entry name" value="DUF218 DOMAIN-CONTAINING PROTEIN"/>
    <property type="match status" value="1"/>
</dbReference>
<feature type="transmembrane region" description="Helical" evidence="1">
    <location>
        <begin position="17"/>
        <end position="41"/>
    </location>
</feature>
<protein>
    <submittedName>
        <fullName evidence="3">YdcF family protein</fullName>
    </submittedName>
</protein>
<dbReference type="InterPro" id="IPR051599">
    <property type="entry name" value="Cell_Envelope_Assoc"/>
</dbReference>
<name>A0A3R8QFM5_9CORY</name>
<dbReference type="PANTHER" id="PTHR30336">
    <property type="entry name" value="INNER MEMBRANE PROTEIN, PROBABLE PERMEASE"/>
    <property type="match status" value="1"/>
</dbReference>
<comment type="caution">
    <text evidence="3">The sequence shown here is derived from an EMBL/GenBank/DDBJ whole genome shotgun (WGS) entry which is preliminary data.</text>
</comment>
<reference evidence="5 6" key="1">
    <citation type="submission" date="2018-01" db="EMBL/GenBank/DDBJ databases">
        <title>Twenty Corynebacterium bovis Genomes.</title>
        <authorList>
            <person name="Gulvik C.A."/>
        </authorList>
    </citation>
    <scope>NUCLEOTIDE SEQUENCE [LARGE SCALE GENOMIC DNA]</scope>
    <source>
        <strain evidence="4 6">16-2004</strain>
        <strain evidence="3 5">F6900</strain>
    </source>
</reference>
<evidence type="ECO:0000313" key="6">
    <source>
        <dbReference type="Proteomes" id="UP000278422"/>
    </source>
</evidence>
<keyword evidence="1" id="KW-1133">Transmembrane helix</keyword>
<keyword evidence="1" id="KW-0812">Transmembrane</keyword>
<proteinExistence type="predicted"/>
<dbReference type="EMBL" id="PQNQ01000019">
    <property type="protein sequence ID" value="RRQ03402.1"/>
    <property type="molecule type" value="Genomic_DNA"/>
</dbReference>